<dbReference type="Proteomes" id="UP000254716">
    <property type="component" value="Unassembled WGS sequence"/>
</dbReference>
<dbReference type="RefSeq" id="WP_000270158.1">
    <property type="nucleotide sequence ID" value="NZ_AP018796.1"/>
</dbReference>
<keyword evidence="1" id="KW-0812">Transmembrane</keyword>
<dbReference type="EMBL" id="UGCV01000008">
    <property type="protein sequence ID" value="STJ17008.1"/>
    <property type="molecule type" value="Genomic_DNA"/>
</dbReference>
<evidence type="ECO:0000256" key="1">
    <source>
        <dbReference type="SAM" id="Phobius"/>
    </source>
</evidence>
<reference evidence="4 5" key="1">
    <citation type="submission" date="2018-06" db="EMBL/GenBank/DDBJ databases">
        <authorList>
            <consortium name="Pathogen Informatics"/>
            <person name="Doyle S."/>
        </authorList>
    </citation>
    <scope>NUCLEOTIDE SEQUENCE [LARGE SCALE GENOMIC DNA]</scope>
    <source>
        <strain evidence="3 4">NCTC7922</strain>
        <strain evidence="2 5">NCTC9081</strain>
    </source>
</reference>
<organism evidence="2 5">
    <name type="scientific">Escherichia coli</name>
    <dbReference type="NCBI Taxonomy" id="562"/>
    <lineage>
        <taxon>Bacteria</taxon>
        <taxon>Pseudomonadati</taxon>
        <taxon>Pseudomonadota</taxon>
        <taxon>Gammaproteobacteria</taxon>
        <taxon>Enterobacterales</taxon>
        <taxon>Enterobacteriaceae</taxon>
        <taxon>Escherichia</taxon>
    </lineage>
</organism>
<dbReference type="Proteomes" id="UP000254174">
    <property type="component" value="Unassembled WGS sequence"/>
</dbReference>
<evidence type="ECO:0000313" key="2">
    <source>
        <dbReference type="EMBL" id="STJ17008.1"/>
    </source>
</evidence>
<evidence type="ECO:0000313" key="4">
    <source>
        <dbReference type="Proteomes" id="UP000254174"/>
    </source>
</evidence>
<accession>A0A0F3U7F1</accession>
<sequence>MWVSIVKDYVVPILSATATAGGIFMALMRKTFVPREAFEKLSDRVEKVETRLSSLPTEAEVNRLNVEIVTLRGELKTTNATLRSVSYQNELLLEQAVRKKTNE</sequence>
<name>A0A0F3U7F1_ECOLX</name>
<keyword evidence="1" id="KW-1133">Transmembrane helix</keyword>
<protein>
    <submittedName>
        <fullName evidence="2">Putative prophage membrane protein</fullName>
    </submittedName>
</protein>
<feature type="transmembrane region" description="Helical" evidence="1">
    <location>
        <begin position="6"/>
        <end position="27"/>
    </location>
</feature>
<dbReference type="InterPro" id="IPR020269">
    <property type="entry name" value="Phage_Mu_Releasin"/>
</dbReference>
<gene>
    <name evidence="3" type="ORF">NCTC7922_00392</name>
    <name evidence="2" type="ORF">NCTC9081_02421</name>
</gene>
<proteinExistence type="predicted"/>
<keyword evidence="1" id="KW-0472">Membrane</keyword>
<dbReference type="AlphaFoldDB" id="A0A0F3U7F1"/>
<evidence type="ECO:0000313" key="3">
    <source>
        <dbReference type="EMBL" id="STM08870.1"/>
    </source>
</evidence>
<evidence type="ECO:0000313" key="5">
    <source>
        <dbReference type="Proteomes" id="UP000254716"/>
    </source>
</evidence>
<dbReference type="Pfam" id="PF10805">
    <property type="entry name" value="DUF2730"/>
    <property type="match status" value="1"/>
</dbReference>
<dbReference type="EMBL" id="UGFC01000004">
    <property type="protein sequence ID" value="STM08870.1"/>
    <property type="molecule type" value="Genomic_DNA"/>
</dbReference>